<protein>
    <submittedName>
        <fullName evidence="9">CD48 antigen-like isoform X1</fullName>
    </submittedName>
</protein>
<sequence length="300" mass="33738">MASGSTWLPVNTLMLKVSFFLCSQALRHPSSPWPLRRTVGDSVQLQLNTSLSSNIRDIEWVWVPEYSKLPVSVVSVVWRPPSLDANWYRLEEKYRQRLNLTKTASLSIRNLTVDMSGLYTARIKFHTGENQEEAFRLSVYEPTPQPRILIHSSYLSSDWCNVSLECGVPGPRKHLTVAWESKGLSRELEQQGGSSLSLSLPLIQSQSKVSLTCVLSSPVGQKKDTLHLGSICAQNESLTSKWLWSGILLVVLLVILVAAVWTFIERQKSRRGKCWGESWGVEFAGEEAKARGDPKKKTIQ</sequence>
<feature type="signal peptide" evidence="6">
    <location>
        <begin position="1"/>
        <end position="25"/>
    </location>
</feature>
<dbReference type="SUPFAM" id="SSF48726">
    <property type="entry name" value="Immunoglobulin"/>
    <property type="match status" value="1"/>
</dbReference>
<keyword evidence="2 6" id="KW-0732">Signal</keyword>
<dbReference type="PANTHER" id="PTHR12080">
    <property type="entry name" value="SIGNALING LYMPHOCYTIC ACTIVATION MOLECULE"/>
    <property type="match status" value="1"/>
</dbReference>
<feature type="domain" description="Ig-like" evidence="7">
    <location>
        <begin position="146"/>
        <end position="227"/>
    </location>
</feature>
<evidence type="ECO:0000256" key="5">
    <source>
        <dbReference type="SAM" id="Phobius"/>
    </source>
</evidence>
<dbReference type="PROSITE" id="PS50835">
    <property type="entry name" value="IG_LIKE"/>
    <property type="match status" value="1"/>
</dbReference>
<feature type="transmembrane region" description="Helical" evidence="5">
    <location>
        <begin position="242"/>
        <end position="264"/>
    </location>
</feature>
<evidence type="ECO:0000259" key="7">
    <source>
        <dbReference type="PROSITE" id="PS50835"/>
    </source>
</evidence>
<keyword evidence="4" id="KW-0325">Glycoprotein</keyword>
<dbReference type="Gene3D" id="2.60.40.10">
    <property type="entry name" value="Immunoglobulins"/>
    <property type="match status" value="2"/>
</dbReference>
<dbReference type="InterPro" id="IPR013783">
    <property type="entry name" value="Ig-like_fold"/>
</dbReference>
<evidence type="ECO:0000256" key="3">
    <source>
        <dbReference type="ARBA" id="ARBA00023136"/>
    </source>
</evidence>
<evidence type="ECO:0000256" key="1">
    <source>
        <dbReference type="ARBA" id="ARBA00004370"/>
    </source>
</evidence>
<comment type="subcellular location">
    <subcellularLocation>
        <location evidence="1">Membrane</location>
    </subcellularLocation>
</comment>
<dbReference type="PANTHER" id="PTHR12080:SF121">
    <property type="entry name" value="IG-LIKE DOMAIN-CONTAINING PROTEIN-RELATED"/>
    <property type="match status" value="1"/>
</dbReference>
<evidence type="ECO:0000313" key="8">
    <source>
        <dbReference type="Proteomes" id="UP001652624"/>
    </source>
</evidence>
<name>A0ABM3Y9B0_ERIEU</name>
<keyword evidence="5" id="KW-1133">Transmembrane helix</keyword>
<keyword evidence="3 5" id="KW-0472">Membrane</keyword>
<dbReference type="InterPro" id="IPR036179">
    <property type="entry name" value="Ig-like_dom_sf"/>
</dbReference>
<dbReference type="InterPro" id="IPR015631">
    <property type="entry name" value="CD2/SLAM_rcpt"/>
</dbReference>
<keyword evidence="5" id="KW-0812">Transmembrane</keyword>
<reference evidence="9" key="1">
    <citation type="submission" date="2025-08" db="UniProtKB">
        <authorList>
            <consortium name="RefSeq"/>
        </authorList>
    </citation>
    <scope>IDENTIFICATION</scope>
</reference>
<dbReference type="RefSeq" id="XP_060057643.1">
    <property type="nucleotide sequence ID" value="XM_060201660.1"/>
</dbReference>
<proteinExistence type="predicted"/>
<feature type="chain" id="PRO_5046965634" evidence="6">
    <location>
        <begin position="26"/>
        <end position="300"/>
    </location>
</feature>
<gene>
    <name evidence="9" type="primary">LOC132541351</name>
</gene>
<accession>A0ABM3Y9B0</accession>
<dbReference type="InterPro" id="IPR007110">
    <property type="entry name" value="Ig-like_dom"/>
</dbReference>
<organism evidence="8 9">
    <name type="scientific">Erinaceus europaeus</name>
    <name type="common">Western European hedgehog</name>
    <dbReference type="NCBI Taxonomy" id="9365"/>
    <lineage>
        <taxon>Eukaryota</taxon>
        <taxon>Metazoa</taxon>
        <taxon>Chordata</taxon>
        <taxon>Craniata</taxon>
        <taxon>Vertebrata</taxon>
        <taxon>Euteleostomi</taxon>
        <taxon>Mammalia</taxon>
        <taxon>Eutheria</taxon>
        <taxon>Laurasiatheria</taxon>
        <taxon>Eulipotyphla</taxon>
        <taxon>Erinaceidae</taxon>
        <taxon>Erinaceinae</taxon>
        <taxon>Erinaceus</taxon>
    </lineage>
</organism>
<dbReference type="GeneID" id="132541351"/>
<evidence type="ECO:0000256" key="2">
    <source>
        <dbReference type="ARBA" id="ARBA00022729"/>
    </source>
</evidence>
<evidence type="ECO:0000256" key="4">
    <source>
        <dbReference type="ARBA" id="ARBA00023180"/>
    </source>
</evidence>
<dbReference type="Proteomes" id="UP001652624">
    <property type="component" value="Chromosome 11"/>
</dbReference>
<evidence type="ECO:0000256" key="6">
    <source>
        <dbReference type="SAM" id="SignalP"/>
    </source>
</evidence>
<evidence type="ECO:0000313" key="9">
    <source>
        <dbReference type="RefSeq" id="XP_060057643.1"/>
    </source>
</evidence>
<keyword evidence="8" id="KW-1185">Reference proteome</keyword>